<evidence type="ECO:0000313" key="2">
    <source>
        <dbReference type="EMBL" id="KGQ01600.1"/>
    </source>
</evidence>
<feature type="region of interest" description="Disordered" evidence="1">
    <location>
        <begin position="36"/>
        <end position="60"/>
    </location>
</feature>
<evidence type="ECO:0000313" key="3">
    <source>
        <dbReference type="Proteomes" id="UP000002059"/>
    </source>
</evidence>
<proteinExistence type="predicted"/>
<feature type="region of interest" description="Disordered" evidence="1">
    <location>
        <begin position="1"/>
        <end position="22"/>
    </location>
</feature>
<evidence type="ECO:0000256" key="1">
    <source>
        <dbReference type="SAM" id="MobiDB-lite"/>
    </source>
</evidence>
<organism evidence="2 3">
    <name type="scientific">Paracoccidioides lutzii (strain ATCC MYA-826 / Pb01)</name>
    <name type="common">Paracoccidioides brasiliensis</name>
    <dbReference type="NCBI Taxonomy" id="502779"/>
    <lineage>
        <taxon>Eukaryota</taxon>
        <taxon>Fungi</taxon>
        <taxon>Dikarya</taxon>
        <taxon>Ascomycota</taxon>
        <taxon>Pezizomycotina</taxon>
        <taxon>Eurotiomycetes</taxon>
        <taxon>Eurotiomycetidae</taxon>
        <taxon>Onygenales</taxon>
        <taxon>Ajellomycetaceae</taxon>
        <taxon>Paracoccidioides</taxon>
    </lineage>
</organism>
<feature type="compositionally biased region" description="Low complexity" evidence="1">
    <location>
        <begin position="36"/>
        <end position="45"/>
    </location>
</feature>
<gene>
    <name evidence="2" type="ORF">PAAG_11730</name>
</gene>
<feature type="compositionally biased region" description="Polar residues" evidence="1">
    <location>
        <begin position="1"/>
        <end position="19"/>
    </location>
</feature>
<dbReference type="AlphaFoldDB" id="A0A0A2V681"/>
<keyword evidence="3" id="KW-1185">Reference proteome</keyword>
<dbReference type="RefSeq" id="XP_015703112.1">
    <property type="nucleotide sequence ID" value="XM_015847323.1"/>
</dbReference>
<sequence length="60" mass="6597">MESVRTQPPGTSERPSLTTDRNEWLAGWLWATSETRYSTSSTTIPNPTPATTKPPPPVGR</sequence>
<dbReference type="VEuPathDB" id="FungiDB:PAAG_11730"/>
<name>A0A0A2V681_PARBA</name>
<accession>A0A0A2V681</accession>
<dbReference type="KEGG" id="pbl:PAAG_11730"/>
<reference evidence="2 3" key="1">
    <citation type="journal article" date="2011" name="PLoS Genet.">
        <title>Comparative genomic analysis of human fungal pathogens causing paracoccidioidomycosis.</title>
        <authorList>
            <person name="Desjardins C.A."/>
            <person name="Champion M.D."/>
            <person name="Holder J.W."/>
            <person name="Muszewska A."/>
            <person name="Goldberg J."/>
            <person name="Bailao A.M."/>
            <person name="Brigido M.M."/>
            <person name="Ferreira M.E."/>
            <person name="Garcia A.M."/>
            <person name="Grynberg M."/>
            <person name="Gujja S."/>
            <person name="Heiman D.I."/>
            <person name="Henn M.R."/>
            <person name="Kodira C.D."/>
            <person name="Leon-Narvaez H."/>
            <person name="Longo L.V."/>
            <person name="Ma L.J."/>
            <person name="Malavazi I."/>
            <person name="Matsuo A.L."/>
            <person name="Morais F.V."/>
            <person name="Pereira M."/>
            <person name="Rodriguez-Brito S."/>
            <person name="Sakthikumar S."/>
            <person name="Salem-Izacc S.M."/>
            <person name="Sykes S.M."/>
            <person name="Teixeira M.M."/>
            <person name="Vallejo M.C."/>
            <person name="Walter M.E."/>
            <person name="Yandava C."/>
            <person name="Young S."/>
            <person name="Zeng Q."/>
            <person name="Zucker J."/>
            <person name="Felipe M.S."/>
            <person name="Goldman G.H."/>
            <person name="Haas B.J."/>
            <person name="McEwen J.G."/>
            <person name="Nino-Vega G."/>
            <person name="Puccia R."/>
            <person name="San-Blas G."/>
            <person name="Soares C.M."/>
            <person name="Birren B.W."/>
            <person name="Cuomo C.A."/>
        </authorList>
    </citation>
    <scope>NUCLEOTIDE SEQUENCE [LARGE SCALE GENOMIC DNA]</scope>
    <source>
        <strain evidence="3">ATCC MYA-826 / Pb01</strain>
    </source>
</reference>
<dbReference type="EMBL" id="KN293999">
    <property type="protein sequence ID" value="KGQ01600.1"/>
    <property type="molecule type" value="Genomic_DNA"/>
</dbReference>
<dbReference type="GeneID" id="26970627"/>
<dbReference type="Proteomes" id="UP000002059">
    <property type="component" value="Partially assembled WGS sequence"/>
</dbReference>
<protein>
    <submittedName>
        <fullName evidence="2">Uncharacterized protein</fullName>
    </submittedName>
</protein>
<feature type="compositionally biased region" description="Pro residues" evidence="1">
    <location>
        <begin position="46"/>
        <end position="60"/>
    </location>
</feature>
<dbReference type="HOGENOM" id="CLU_2942394_0_0_1"/>